<keyword evidence="6" id="KW-0282">Flagellum</keyword>
<dbReference type="EMBL" id="CDNC01000050">
    <property type="protein sequence ID" value="CEM63339.1"/>
    <property type="molecule type" value="Genomic_DNA"/>
</dbReference>
<comment type="function">
    <text evidence="4">Required for flagellar hook formation. May act as a scaffolding protein.</text>
</comment>
<dbReference type="NCBIfam" id="NF007197">
    <property type="entry name" value="PRK09618.1"/>
    <property type="match status" value="1"/>
</dbReference>
<gene>
    <name evidence="5" type="primary">flgD</name>
    <name evidence="6" type="ORF">TPHV1_80092</name>
</gene>
<evidence type="ECO:0000313" key="7">
    <source>
        <dbReference type="Proteomes" id="UP000042527"/>
    </source>
</evidence>
<evidence type="ECO:0000256" key="3">
    <source>
        <dbReference type="ARBA" id="ARBA00022795"/>
    </source>
</evidence>
<keyword evidence="6" id="KW-0969">Cilium</keyword>
<reference evidence="5" key="1">
    <citation type="journal article" date="1994" name="J. Bacteriol.">
        <title>Genetic and biochemical analysis of the flagellar hook of Treponema phagedenis.</title>
        <authorList>
            <person name="Limberger R.J."/>
            <person name="Slivienski L.L."/>
            <person name="Samsonoff W.A."/>
        </authorList>
    </citation>
    <scope>NUCLEOTIDE SEQUENCE</scope>
    <source>
        <strain evidence="5">Kazan 5</strain>
    </source>
</reference>
<dbReference type="RefSeq" id="WP_002700967.1">
    <property type="nucleotide sequence ID" value="NZ_CDNC01000050.1"/>
</dbReference>
<sequence>MNTGAIQNAMAATQLFEMSPEEKTRLELDVNAFNKQIEIDGRKPKQELGKNDFLQLLIAQLSHQDPTAPMEDTQFVAQMAQFTSLEQMTNVSQSFEKLNNLLSGSEAVNAVGKQVNIEDGSIKVSGVITAATRGEIPQVQVDGKWYDWSTVKTVYIGEAQANR</sequence>
<evidence type="ECO:0000256" key="1">
    <source>
        <dbReference type="ARBA" id="ARBA00010577"/>
    </source>
</evidence>
<protein>
    <recommendedName>
        <fullName evidence="2">Basal-body rod modification protein FlgD</fullName>
    </recommendedName>
</protein>
<dbReference type="EMBL" id="U32474">
    <property type="protein sequence ID" value="AAB61250.1"/>
    <property type="molecule type" value="Genomic_DNA"/>
</dbReference>
<dbReference type="Proteomes" id="UP000042527">
    <property type="component" value="Unassembled WGS sequence"/>
</dbReference>
<name>O07891_TREPH</name>
<dbReference type="GeneID" id="57754517"/>
<dbReference type="GO" id="GO:0044781">
    <property type="term" value="P:bacterial-type flagellum organization"/>
    <property type="evidence" value="ECO:0007669"/>
    <property type="project" value="UniProtKB-KW"/>
</dbReference>
<dbReference type="AlphaFoldDB" id="O07891"/>
<evidence type="ECO:0000256" key="4">
    <source>
        <dbReference type="ARBA" id="ARBA00024746"/>
    </source>
</evidence>
<proteinExistence type="inferred from homology"/>
<comment type="similarity">
    <text evidence="1">Belongs to the FlgD family.</text>
</comment>
<reference evidence="5" key="2">
    <citation type="journal article" date="1996" name="J. Bacteriol.">
        <title>Organization, transcription, and expression of the 5' region of the fla operon of Treponema phagedenis and Treponema pallidum.</title>
        <authorList>
            <person name="Limberger R.J."/>
            <person name="Slivienski L.L."/>
            <person name="El-Afandi M.C."/>
            <person name="Dantuono L.A."/>
        </authorList>
    </citation>
    <scope>NUCLEOTIDE SEQUENCE</scope>
    <source>
        <strain evidence="5">Kazan 5</strain>
    </source>
</reference>
<accession>O07891</accession>
<keyword evidence="3" id="KW-1005">Bacterial flagellum biogenesis</keyword>
<keyword evidence="6" id="KW-0966">Cell projection</keyword>
<evidence type="ECO:0000313" key="6">
    <source>
        <dbReference type="EMBL" id="CEM63339.1"/>
    </source>
</evidence>
<keyword evidence="7" id="KW-1185">Reference proteome</keyword>
<organism evidence="5">
    <name type="scientific">Treponema phagedenis</name>
    <dbReference type="NCBI Taxonomy" id="162"/>
    <lineage>
        <taxon>Bacteria</taxon>
        <taxon>Pseudomonadati</taxon>
        <taxon>Spirochaetota</taxon>
        <taxon>Spirochaetia</taxon>
        <taxon>Spirochaetales</taxon>
        <taxon>Treponemataceae</taxon>
        <taxon>Treponema</taxon>
    </lineage>
</organism>
<dbReference type="InterPro" id="IPR005648">
    <property type="entry name" value="FlgD"/>
</dbReference>
<evidence type="ECO:0000313" key="5">
    <source>
        <dbReference type="EMBL" id="AAB61250.1"/>
    </source>
</evidence>
<evidence type="ECO:0000256" key="2">
    <source>
        <dbReference type="ARBA" id="ARBA00016013"/>
    </source>
</evidence>
<dbReference type="Pfam" id="PF03963">
    <property type="entry name" value="FlgD"/>
    <property type="match status" value="1"/>
</dbReference>
<reference evidence="6 7" key="3">
    <citation type="submission" date="2015-01" db="EMBL/GenBank/DDBJ databases">
        <authorList>
            <person name="Manzoor Shahid"/>
            <person name="Zubair Saima"/>
        </authorList>
    </citation>
    <scope>NUCLEOTIDE SEQUENCE [LARGE SCALE GENOMIC DNA]</scope>
    <source>
        <strain evidence="6 7">V1</strain>
    </source>
</reference>